<sequence length="48" mass="5639">AEGKVKYDELSDEHSVESVEIYIDDLRVFGRFKKLENKNIILKVVKDE</sequence>
<comment type="caution">
    <text evidence="1">The sequence shown here is derived from an EMBL/GenBank/DDBJ whole genome shotgun (WGS) entry which is preliminary data.</text>
</comment>
<accession>X1MJG2</accession>
<organism evidence="1">
    <name type="scientific">marine sediment metagenome</name>
    <dbReference type="NCBI Taxonomy" id="412755"/>
    <lineage>
        <taxon>unclassified sequences</taxon>
        <taxon>metagenomes</taxon>
        <taxon>ecological metagenomes</taxon>
    </lineage>
</organism>
<proteinExistence type="predicted"/>
<dbReference type="EMBL" id="BARV01018251">
    <property type="protein sequence ID" value="GAI31792.1"/>
    <property type="molecule type" value="Genomic_DNA"/>
</dbReference>
<reference evidence="1" key="1">
    <citation type="journal article" date="2014" name="Front. Microbiol.">
        <title>High frequency of phylogenetically diverse reductive dehalogenase-homologous genes in deep subseafloor sedimentary metagenomes.</title>
        <authorList>
            <person name="Kawai M."/>
            <person name="Futagami T."/>
            <person name="Toyoda A."/>
            <person name="Takaki Y."/>
            <person name="Nishi S."/>
            <person name="Hori S."/>
            <person name="Arai W."/>
            <person name="Tsubouchi T."/>
            <person name="Morono Y."/>
            <person name="Uchiyama I."/>
            <person name="Ito T."/>
            <person name="Fujiyama A."/>
            <person name="Inagaki F."/>
            <person name="Takami H."/>
        </authorList>
    </citation>
    <scope>NUCLEOTIDE SEQUENCE</scope>
    <source>
        <strain evidence="1">Expedition CK06-06</strain>
    </source>
</reference>
<gene>
    <name evidence="1" type="ORF">S06H3_30913</name>
</gene>
<evidence type="ECO:0000313" key="1">
    <source>
        <dbReference type="EMBL" id="GAI31792.1"/>
    </source>
</evidence>
<dbReference type="AlphaFoldDB" id="X1MJG2"/>
<feature type="non-terminal residue" evidence="1">
    <location>
        <position position="1"/>
    </location>
</feature>
<protein>
    <submittedName>
        <fullName evidence="1">Uncharacterized protein</fullName>
    </submittedName>
</protein>
<name>X1MJG2_9ZZZZ</name>